<accession>A0A5K7XRI5</accession>
<dbReference type="InterPro" id="IPR051397">
    <property type="entry name" value="Zn-ADH-like_protein"/>
</dbReference>
<keyword evidence="3" id="KW-1185">Reference proteome</keyword>
<dbReference type="EMBL" id="AP021861">
    <property type="protein sequence ID" value="BBO36569.1"/>
    <property type="molecule type" value="Genomic_DNA"/>
</dbReference>
<dbReference type="KEGG" id="lpav:PLANPX_6181"/>
<dbReference type="InterPro" id="IPR011032">
    <property type="entry name" value="GroES-like_sf"/>
</dbReference>
<dbReference type="Proteomes" id="UP000326837">
    <property type="component" value="Chromosome"/>
</dbReference>
<dbReference type="InterPro" id="IPR013149">
    <property type="entry name" value="ADH-like_C"/>
</dbReference>
<dbReference type="Gene3D" id="3.40.50.720">
    <property type="entry name" value="NAD(P)-binding Rossmann-like Domain"/>
    <property type="match status" value="1"/>
</dbReference>
<dbReference type="SMART" id="SM00829">
    <property type="entry name" value="PKS_ER"/>
    <property type="match status" value="1"/>
</dbReference>
<gene>
    <name evidence="2" type="ORF">PLANPX_6181</name>
</gene>
<feature type="domain" description="Enoyl reductase (ER)" evidence="1">
    <location>
        <begin position="23"/>
        <end position="330"/>
    </location>
</feature>
<dbReference type="Pfam" id="PF08240">
    <property type="entry name" value="ADH_N"/>
    <property type="match status" value="1"/>
</dbReference>
<dbReference type="RefSeq" id="WP_152101720.1">
    <property type="nucleotide sequence ID" value="NZ_AP021861.1"/>
</dbReference>
<dbReference type="SUPFAM" id="SSF50129">
    <property type="entry name" value="GroES-like"/>
    <property type="match status" value="1"/>
</dbReference>
<evidence type="ECO:0000259" key="1">
    <source>
        <dbReference type="SMART" id="SM00829"/>
    </source>
</evidence>
<dbReference type="Gene3D" id="3.90.180.10">
    <property type="entry name" value="Medium-chain alcohol dehydrogenases, catalytic domain"/>
    <property type="match status" value="1"/>
</dbReference>
<proteinExistence type="predicted"/>
<evidence type="ECO:0000313" key="2">
    <source>
        <dbReference type="EMBL" id="BBO36569.1"/>
    </source>
</evidence>
<sequence>MSSQNHFPCLMVRRNAAGAVACGVEQLTIDDLPPGDVLIQVSASSFNYKDALACRAHEGIVRSLPHVPGIDAAGRVVETTSSDFRPGDPVLVTGYDLGSAAWGGYSAFIRVPAAWVVRLPAELTAEEAMTYGTAGFTAAQCVERIVNHGITPADGEIVVTGATGGVGSLAVALLAKLGYTIAAVTGKPEQTPLLRELGATSILARDEVADATDRPLLKGRWAAAVDTVGGKVLATLLRSTAYRGCVTACGLVAGDQLPLTVYPFLLRGVTLYGIDSAKCPRTPRLEIWRRLATEWKLEHLERLRREITLSQVPAAVEEMLAGQTHGRTLVRPHV</sequence>
<dbReference type="InterPro" id="IPR036291">
    <property type="entry name" value="NAD(P)-bd_dom_sf"/>
</dbReference>
<protein>
    <submittedName>
        <fullName evidence="2">Acryloyl-CoA reductase AcuI/YhdH</fullName>
        <ecNumber evidence="2">1.3.1.84</ecNumber>
    </submittedName>
</protein>
<name>A0A5K7XRI5_9BACT</name>
<evidence type="ECO:0000313" key="3">
    <source>
        <dbReference type="Proteomes" id="UP000326837"/>
    </source>
</evidence>
<organism evidence="2 3">
    <name type="scientific">Lacipirellula parvula</name>
    <dbReference type="NCBI Taxonomy" id="2650471"/>
    <lineage>
        <taxon>Bacteria</taxon>
        <taxon>Pseudomonadati</taxon>
        <taxon>Planctomycetota</taxon>
        <taxon>Planctomycetia</taxon>
        <taxon>Pirellulales</taxon>
        <taxon>Lacipirellulaceae</taxon>
        <taxon>Lacipirellula</taxon>
    </lineage>
</organism>
<reference evidence="3" key="1">
    <citation type="submission" date="2019-10" db="EMBL/GenBank/DDBJ databases">
        <title>Lacipirellula parvula gen. nov., sp. nov., representing a lineage of planctomycetes widespread in freshwater anoxic habitats, and description of the family Lacipirellulaceae.</title>
        <authorList>
            <person name="Dedysh S.N."/>
            <person name="Kulichevskaya I.S."/>
            <person name="Beletsky A.V."/>
            <person name="Rakitin A.L."/>
            <person name="Mardanov A.V."/>
            <person name="Ivanova A.A."/>
            <person name="Saltykova V.X."/>
            <person name="Rijpstra W.I.C."/>
            <person name="Sinninghe Damste J.S."/>
            <person name="Ravin N.V."/>
        </authorList>
    </citation>
    <scope>NUCLEOTIDE SEQUENCE [LARGE SCALE GENOMIC DNA]</scope>
    <source>
        <strain evidence="3">PX69</strain>
    </source>
</reference>
<dbReference type="InterPro" id="IPR014188">
    <property type="entry name" value="Acrylyl-CoA_reductase_AcuI"/>
</dbReference>
<dbReference type="GO" id="GO:0043957">
    <property type="term" value="F:acryloyl-CoA reductase (NADPH) activity"/>
    <property type="evidence" value="ECO:0007669"/>
    <property type="project" value="UniProtKB-EC"/>
</dbReference>
<dbReference type="Pfam" id="PF00107">
    <property type="entry name" value="ADH_zinc_N"/>
    <property type="match status" value="1"/>
</dbReference>
<dbReference type="SUPFAM" id="SSF51735">
    <property type="entry name" value="NAD(P)-binding Rossmann-fold domains"/>
    <property type="match status" value="1"/>
</dbReference>
<dbReference type="InterPro" id="IPR020843">
    <property type="entry name" value="ER"/>
</dbReference>
<dbReference type="NCBIfam" id="TIGR02823">
    <property type="entry name" value="oxido_YhdH"/>
    <property type="match status" value="1"/>
</dbReference>
<dbReference type="PANTHER" id="PTHR43677">
    <property type="entry name" value="SHORT-CHAIN DEHYDROGENASE/REDUCTASE"/>
    <property type="match status" value="1"/>
</dbReference>
<dbReference type="PANTHER" id="PTHR43677:SF1">
    <property type="entry name" value="ACRYLYL-COA REDUCTASE ACUI-RELATED"/>
    <property type="match status" value="1"/>
</dbReference>
<dbReference type="AlphaFoldDB" id="A0A5K7XRI5"/>
<dbReference type="EC" id="1.3.1.84" evidence="2"/>
<keyword evidence="2" id="KW-0560">Oxidoreductase</keyword>
<dbReference type="InterPro" id="IPR013154">
    <property type="entry name" value="ADH-like_N"/>
</dbReference>
<dbReference type="CDD" id="cd05280">
    <property type="entry name" value="MDR_yhdh_yhfp"/>
    <property type="match status" value="1"/>
</dbReference>